<reference evidence="1 2" key="1">
    <citation type="submission" date="2018-06" db="EMBL/GenBank/DDBJ databases">
        <title>Whole genome sequencing of a novel hydrocarbon degrading bacterial strain, PW21 isolated from oil contaminated produced water sample.</title>
        <authorList>
            <person name="Nagkirti P."/>
            <person name="Shaikh A."/>
            <person name="Gowdaman V."/>
            <person name="Engineer A.E."/>
            <person name="Dagar S."/>
            <person name="Dhakephalkar P.K."/>
        </authorList>
    </citation>
    <scope>NUCLEOTIDE SEQUENCE [LARGE SCALE GENOMIC DNA]</scope>
    <source>
        <strain evidence="1 2">PW21</strain>
    </source>
</reference>
<comment type="caution">
    <text evidence="1">The sequence shown here is derived from an EMBL/GenBank/DDBJ whole genome shotgun (WGS) entry which is preliminary data.</text>
</comment>
<dbReference type="PANTHER" id="PTHR36439">
    <property type="entry name" value="BLL4334 PROTEIN"/>
    <property type="match status" value="1"/>
</dbReference>
<name>A0A2W5WV53_9MICO</name>
<protein>
    <recommendedName>
        <fullName evidence="3">DUF1697 domain-containing protein</fullName>
    </recommendedName>
</protein>
<gene>
    <name evidence="1" type="ORF">DNL40_01190</name>
</gene>
<keyword evidence="2" id="KW-1185">Reference proteome</keyword>
<dbReference type="PIRSF" id="PIRSF008502">
    <property type="entry name" value="UCP008502"/>
    <property type="match status" value="1"/>
</dbReference>
<dbReference type="PANTHER" id="PTHR36439:SF1">
    <property type="entry name" value="DUF1697 DOMAIN-CONTAINING PROTEIN"/>
    <property type="match status" value="1"/>
</dbReference>
<evidence type="ECO:0000313" key="1">
    <source>
        <dbReference type="EMBL" id="PZR55040.1"/>
    </source>
</evidence>
<dbReference type="Proteomes" id="UP000248783">
    <property type="component" value="Unassembled WGS sequence"/>
</dbReference>
<evidence type="ECO:0000313" key="2">
    <source>
        <dbReference type="Proteomes" id="UP000248783"/>
    </source>
</evidence>
<sequence length="190" mass="19388">MSDTFVVLLRAVNLGPHHRVPAADLRAAATAAGLADARTYAASGNLVATAGASGATSETAVADLVSRALEERLGEPFPAVALSLERLEAVVAANPFTAAARDHPAQLQVHVPFGTLDAAGVARLALANPGRELLTVASGVLYVHYVDGIGTSRITAKVLERAAGTVLTGRSWSTTTRLLTMARGGRGGAT</sequence>
<dbReference type="RefSeq" id="WP_111249404.1">
    <property type="nucleotide sequence ID" value="NZ_QKWH01000001.1"/>
</dbReference>
<dbReference type="EMBL" id="QKWH01000001">
    <property type="protein sequence ID" value="PZR55040.1"/>
    <property type="molecule type" value="Genomic_DNA"/>
</dbReference>
<dbReference type="Gene3D" id="3.30.70.1280">
    <property type="entry name" value="SP0830-like domains"/>
    <property type="match status" value="1"/>
</dbReference>
<dbReference type="Pfam" id="PF08002">
    <property type="entry name" value="DUF1697"/>
    <property type="match status" value="1"/>
</dbReference>
<accession>A0A2W5WV53</accession>
<dbReference type="SUPFAM" id="SSF160379">
    <property type="entry name" value="SP0830-like"/>
    <property type="match status" value="1"/>
</dbReference>
<dbReference type="AlphaFoldDB" id="A0A2W5WV53"/>
<dbReference type="InterPro" id="IPR012545">
    <property type="entry name" value="DUF1697"/>
</dbReference>
<proteinExistence type="predicted"/>
<organism evidence="1 2">
    <name type="scientific">Xylanimonas oleitrophica</name>
    <dbReference type="NCBI Taxonomy" id="2607479"/>
    <lineage>
        <taxon>Bacteria</taxon>
        <taxon>Bacillati</taxon>
        <taxon>Actinomycetota</taxon>
        <taxon>Actinomycetes</taxon>
        <taxon>Micrococcales</taxon>
        <taxon>Promicromonosporaceae</taxon>
        <taxon>Xylanimonas</taxon>
    </lineage>
</organism>
<evidence type="ECO:0008006" key="3">
    <source>
        <dbReference type="Google" id="ProtNLM"/>
    </source>
</evidence>